<keyword evidence="3" id="KW-1185">Reference proteome</keyword>
<feature type="compositionally biased region" description="Basic and acidic residues" evidence="1">
    <location>
        <begin position="1"/>
        <end position="17"/>
    </location>
</feature>
<gene>
    <name evidence="2" type="ORF">BaRGS_00017489</name>
</gene>
<sequence>MTSSADRARTREREKSPLSESELGFHKHLPTTVDWAHQISSVFILQANASKELYSILWYKAFPFGDDAPALRTMLLKQQTDTKIKAQWSQVRTSSPRLLWDKSVQVQTL</sequence>
<dbReference type="EMBL" id="JACVVK020000117">
    <property type="protein sequence ID" value="KAK7491218.1"/>
    <property type="molecule type" value="Genomic_DNA"/>
</dbReference>
<feature type="region of interest" description="Disordered" evidence="1">
    <location>
        <begin position="1"/>
        <end position="23"/>
    </location>
</feature>
<dbReference type="AlphaFoldDB" id="A0ABD0KVQ0"/>
<proteinExistence type="predicted"/>
<evidence type="ECO:0000313" key="3">
    <source>
        <dbReference type="Proteomes" id="UP001519460"/>
    </source>
</evidence>
<dbReference type="Proteomes" id="UP001519460">
    <property type="component" value="Unassembled WGS sequence"/>
</dbReference>
<name>A0ABD0KVQ0_9CAEN</name>
<protein>
    <submittedName>
        <fullName evidence="2">Uncharacterized protein</fullName>
    </submittedName>
</protein>
<evidence type="ECO:0000256" key="1">
    <source>
        <dbReference type="SAM" id="MobiDB-lite"/>
    </source>
</evidence>
<evidence type="ECO:0000313" key="2">
    <source>
        <dbReference type="EMBL" id="KAK7491218.1"/>
    </source>
</evidence>
<reference evidence="2 3" key="1">
    <citation type="journal article" date="2023" name="Sci. Data">
        <title>Genome assembly of the Korean intertidal mud-creeper Batillaria attramentaria.</title>
        <authorList>
            <person name="Patra A.K."/>
            <person name="Ho P.T."/>
            <person name="Jun S."/>
            <person name="Lee S.J."/>
            <person name="Kim Y."/>
            <person name="Won Y.J."/>
        </authorList>
    </citation>
    <scope>NUCLEOTIDE SEQUENCE [LARGE SCALE GENOMIC DNA]</scope>
    <source>
        <strain evidence="2">Wonlab-2016</strain>
    </source>
</reference>
<accession>A0ABD0KVQ0</accession>
<organism evidence="2 3">
    <name type="scientific">Batillaria attramentaria</name>
    <dbReference type="NCBI Taxonomy" id="370345"/>
    <lineage>
        <taxon>Eukaryota</taxon>
        <taxon>Metazoa</taxon>
        <taxon>Spiralia</taxon>
        <taxon>Lophotrochozoa</taxon>
        <taxon>Mollusca</taxon>
        <taxon>Gastropoda</taxon>
        <taxon>Caenogastropoda</taxon>
        <taxon>Sorbeoconcha</taxon>
        <taxon>Cerithioidea</taxon>
        <taxon>Batillariidae</taxon>
        <taxon>Batillaria</taxon>
    </lineage>
</organism>
<comment type="caution">
    <text evidence="2">The sequence shown here is derived from an EMBL/GenBank/DDBJ whole genome shotgun (WGS) entry which is preliminary data.</text>
</comment>